<evidence type="ECO:0000256" key="1">
    <source>
        <dbReference type="ARBA" id="ARBA00005964"/>
    </source>
</evidence>
<keyword evidence="2 3" id="KW-0378">Hydrolase</keyword>
<dbReference type="EMBL" id="BIFH01000038">
    <property type="protein sequence ID" value="GCE00265.1"/>
    <property type="molecule type" value="Genomic_DNA"/>
</dbReference>
<feature type="domain" description="Carboxylesterase type B" evidence="4">
    <location>
        <begin position="12"/>
        <end position="455"/>
    </location>
</feature>
<evidence type="ECO:0000313" key="6">
    <source>
        <dbReference type="Proteomes" id="UP000286931"/>
    </source>
</evidence>
<dbReference type="SUPFAM" id="SSF53474">
    <property type="entry name" value="alpha/beta-Hydrolases"/>
    <property type="match status" value="1"/>
</dbReference>
<dbReference type="OrthoDB" id="3199405at2"/>
<gene>
    <name evidence="5" type="ORF">EHYA_07990</name>
</gene>
<dbReference type="InterPro" id="IPR029058">
    <property type="entry name" value="AB_hydrolase_fold"/>
</dbReference>
<dbReference type="EC" id="3.1.1.-" evidence="3"/>
<dbReference type="InterPro" id="IPR002018">
    <property type="entry name" value="CarbesteraseB"/>
</dbReference>
<dbReference type="RefSeq" id="WP_126642001.1">
    <property type="nucleotide sequence ID" value="NZ_BIFH01000038.1"/>
</dbReference>
<evidence type="ECO:0000256" key="2">
    <source>
        <dbReference type="ARBA" id="ARBA00022801"/>
    </source>
</evidence>
<accession>A0A401Z074</accession>
<dbReference type="GO" id="GO:0016787">
    <property type="term" value="F:hydrolase activity"/>
    <property type="evidence" value="ECO:0007669"/>
    <property type="project" value="UniProtKB-KW"/>
</dbReference>
<evidence type="ECO:0000313" key="5">
    <source>
        <dbReference type="EMBL" id="GCE00265.1"/>
    </source>
</evidence>
<dbReference type="InterPro" id="IPR050309">
    <property type="entry name" value="Type-B_Carboxylest/Lipase"/>
</dbReference>
<dbReference type="AlphaFoldDB" id="A0A401Z074"/>
<dbReference type="Gene3D" id="3.40.50.1820">
    <property type="entry name" value="alpha/beta hydrolase"/>
    <property type="match status" value="1"/>
</dbReference>
<dbReference type="Pfam" id="PF00135">
    <property type="entry name" value="COesterase"/>
    <property type="match status" value="1"/>
</dbReference>
<protein>
    <recommendedName>
        <fullName evidence="3">Carboxylic ester hydrolase</fullName>
        <ecNumber evidence="3">3.1.1.-</ecNumber>
    </recommendedName>
</protein>
<proteinExistence type="inferred from homology"/>
<comment type="similarity">
    <text evidence="1 3">Belongs to the type-B carboxylesterase/lipase family.</text>
</comment>
<reference evidence="5 6" key="1">
    <citation type="submission" date="2018-12" db="EMBL/GenBank/DDBJ databases">
        <title>Draft genome sequence of Embleya hyalina NBRC 13850T.</title>
        <authorList>
            <person name="Komaki H."/>
            <person name="Hosoyama A."/>
            <person name="Kimura A."/>
            <person name="Ichikawa N."/>
            <person name="Tamura T."/>
        </authorList>
    </citation>
    <scope>NUCLEOTIDE SEQUENCE [LARGE SCALE GENOMIC DNA]</scope>
    <source>
        <strain evidence="5 6">NBRC 13850</strain>
    </source>
</reference>
<dbReference type="Proteomes" id="UP000286931">
    <property type="component" value="Unassembled WGS sequence"/>
</dbReference>
<evidence type="ECO:0000256" key="3">
    <source>
        <dbReference type="RuleBase" id="RU361235"/>
    </source>
</evidence>
<dbReference type="InterPro" id="IPR019826">
    <property type="entry name" value="Carboxylesterase_B_AS"/>
</dbReference>
<organism evidence="5 6">
    <name type="scientific">Embleya hyalina</name>
    <dbReference type="NCBI Taxonomy" id="516124"/>
    <lineage>
        <taxon>Bacteria</taxon>
        <taxon>Bacillati</taxon>
        <taxon>Actinomycetota</taxon>
        <taxon>Actinomycetes</taxon>
        <taxon>Kitasatosporales</taxon>
        <taxon>Streptomycetaceae</taxon>
        <taxon>Embleya</taxon>
    </lineage>
</organism>
<dbReference type="PROSITE" id="PS00122">
    <property type="entry name" value="CARBOXYLESTERASE_B_1"/>
    <property type="match status" value="1"/>
</dbReference>
<sequence>MSVPPEAGQGRATVTISAGSLRGVVAADGIRRWLGIPYAAAPVGESRFERPTAHRGWAGVRDADTMGPTAPQAPYRGALGELLPTVVIEGDEYLNLNVWAPADASGLPVMVWVHGGSLAHGANALPGYDGAAFARDGVVYVAVNYRLASEGFSVLDGAPGNVGLADVVAALRWVQAEIAAFGGDPARVTVFGESAGSILLGALVAHPDAGTLFARAILQSGMPDALPSAKAGRITALVAERLGRTASRAAFAEVAPDELVAAEQAVTTGGTPMTGGPGFAMAIGDDLVPVHPLEALVAGAGSGIGLLLGSNTEEYRLWFVPTGLLDRVGPVLFAGARLKFRIGRRILAAYRAARPGAGRGELLGALATDLLVRLPINRLADARLDGGGAPTHVYEFAWRSPVRDLGAAHAMELPFVFDGLDSGAWTSLTGDTPPQSLADEMHAAWVRFAKTGDPGWEPWDARRPVRVFDAPTTTTVLAPREAERAAWG</sequence>
<dbReference type="PANTHER" id="PTHR11559">
    <property type="entry name" value="CARBOXYLESTERASE"/>
    <property type="match status" value="1"/>
</dbReference>
<keyword evidence="6" id="KW-1185">Reference proteome</keyword>
<comment type="caution">
    <text evidence="5">The sequence shown here is derived from an EMBL/GenBank/DDBJ whole genome shotgun (WGS) entry which is preliminary data.</text>
</comment>
<evidence type="ECO:0000259" key="4">
    <source>
        <dbReference type="Pfam" id="PF00135"/>
    </source>
</evidence>
<name>A0A401Z074_9ACTN</name>